<feature type="chain" id="PRO_5025582439" description="Choice-of-anchor I domain-containing protein" evidence="2">
    <location>
        <begin position="22"/>
        <end position="523"/>
    </location>
</feature>
<dbReference type="SUPFAM" id="SSF50974">
    <property type="entry name" value="Nitrous oxide reductase, N-terminal domain"/>
    <property type="match status" value="1"/>
</dbReference>
<feature type="signal peptide" evidence="2">
    <location>
        <begin position="1"/>
        <end position="21"/>
    </location>
</feature>
<keyword evidence="2" id="KW-0732">Signal</keyword>
<dbReference type="InterPro" id="IPR015943">
    <property type="entry name" value="WD40/YVTN_repeat-like_dom_sf"/>
</dbReference>
<organism evidence="4 5">
    <name type="scientific">Pontiella desulfatans</name>
    <dbReference type="NCBI Taxonomy" id="2750659"/>
    <lineage>
        <taxon>Bacteria</taxon>
        <taxon>Pseudomonadati</taxon>
        <taxon>Kiritimatiellota</taxon>
        <taxon>Kiritimatiellia</taxon>
        <taxon>Kiritimatiellales</taxon>
        <taxon>Pontiellaceae</taxon>
        <taxon>Pontiella</taxon>
    </lineage>
</organism>
<dbReference type="AlphaFoldDB" id="A0A6C2TVL5"/>
<dbReference type="SUPFAM" id="SSF51004">
    <property type="entry name" value="C-terminal (heme d1) domain of cytochrome cd1-nitrite reductase"/>
    <property type="match status" value="1"/>
</dbReference>
<dbReference type="Gene3D" id="2.130.10.10">
    <property type="entry name" value="YVTN repeat-like/Quinoprotein amine dehydrogenase"/>
    <property type="match status" value="1"/>
</dbReference>
<protein>
    <recommendedName>
        <fullName evidence="3">Choice-of-anchor I domain-containing protein</fullName>
    </recommendedName>
</protein>
<accession>A0A6C2TVL5</accession>
<keyword evidence="5" id="KW-1185">Reference proteome</keyword>
<dbReference type="NCBIfam" id="NF038117">
    <property type="entry name" value="choice_anch_I"/>
    <property type="match status" value="1"/>
</dbReference>
<name>A0A6C2TVL5_PONDE</name>
<feature type="region of interest" description="Disordered" evidence="1">
    <location>
        <begin position="408"/>
        <end position="427"/>
    </location>
</feature>
<gene>
    <name evidence="4" type="ORF">PDESU_00235</name>
</gene>
<proteinExistence type="predicted"/>
<dbReference type="InterPro" id="IPR011045">
    <property type="entry name" value="N2O_reductase_N"/>
</dbReference>
<evidence type="ECO:0000256" key="1">
    <source>
        <dbReference type="SAM" id="MobiDB-lite"/>
    </source>
</evidence>
<dbReference type="InterPro" id="IPR052956">
    <property type="entry name" value="Mesenchyme-surface_protein"/>
</dbReference>
<evidence type="ECO:0000256" key="2">
    <source>
        <dbReference type="SAM" id="SignalP"/>
    </source>
</evidence>
<dbReference type="Pfam" id="PF22494">
    <property type="entry name" value="choice_anch_I"/>
    <property type="match status" value="1"/>
</dbReference>
<dbReference type="EMBL" id="CAAHFG010000001">
    <property type="protein sequence ID" value="VGO11690.1"/>
    <property type="molecule type" value="Genomic_DNA"/>
</dbReference>
<dbReference type="InterPro" id="IPR011048">
    <property type="entry name" value="Haem_d1_sf"/>
</dbReference>
<feature type="compositionally biased region" description="Basic and acidic residues" evidence="1">
    <location>
        <begin position="413"/>
        <end position="425"/>
    </location>
</feature>
<feature type="domain" description="Choice-of-anchor I" evidence="3">
    <location>
        <begin position="41"/>
        <end position="519"/>
    </location>
</feature>
<reference evidence="4 5" key="1">
    <citation type="submission" date="2019-04" db="EMBL/GenBank/DDBJ databases">
        <authorList>
            <person name="Van Vliet M D."/>
        </authorList>
    </citation>
    <scope>NUCLEOTIDE SEQUENCE [LARGE SCALE GENOMIC DNA]</scope>
    <source>
        <strain evidence="4 5">F1</strain>
    </source>
</reference>
<dbReference type="Proteomes" id="UP000366872">
    <property type="component" value="Unassembled WGS sequence"/>
</dbReference>
<dbReference type="InterPro" id="IPR055188">
    <property type="entry name" value="Choice_anch_I"/>
</dbReference>
<evidence type="ECO:0000313" key="4">
    <source>
        <dbReference type="EMBL" id="VGO11690.1"/>
    </source>
</evidence>
<evidence type="ECO:0000259" key="3">
    <source>
        <dbReference type="Pfam" id="PF22494"/>
    </source>
</evidence>
<dbReference type="RefSeq" id="WP_136077429.1">
    <property type="nucleotide sequence ID" value="NZ_CAAHFG010000001.1"/>
</dbReference>
<dbReference type="PANTHER" id="PTHR46928">
    <property type="entry name" value="MESENCHYME-SPECIFIC CELL SURFACE GLYCOPROTEIN"/>
    <property type="match status" value="1"/>
</dbReference>
<dbReference type="PANTHER" id="PTHR46928:SF1">
    <property type="entry name" value="MESENCHYME-SPECIFIC CELL SURFACE GLYCOPROTEIN"/>
    <property type="match status" value="1"/>
</dbReference>
<sequence>MKKRTTFIVAAAMTAVTLANAAPSSISLSPLSTYASGIFDEGAAEIVAHDAASQRLFVTNADENTLDVLDISEPANPSLLTKIDLAPYGDGVNSVAVHDGVVAVACEADPKQDPGTVAFLDIDGTFVSSVVVGALPDMLTFTPDGTKVLVANEGEPDDDYVVDPEGSVSIIDLSGGVELLTQANVKTVSFTPFNSLENRLKRGQVRIFGPNATVAQDLEPEYIALSEDGKTAFVTLQENNAIAMVDVERAQVKRIKSLGYKWHALPGNGLDASDKDDAINIENWPVAGMFQPDAIASYNVRGRNYYITANEGDARDYDGFSEESDIGSLQLSGWLTNRFPTIQANEHLGRLGTTTEPPFGKCGEVSHVLFSYGARSFSILDDRGSRVFDSGDDFERITAEALPEFFNASNDNSKFDNRSDNKGPEPEGVVVGKVEGRHYAFIGLERIGGIMVYDVTNPRRPEFIEYYNNRDFTQDVETAGAGDLGPEGLAFISANDSPNGTPLLVVANEVSGTTTIYEILSSK</sequence>
<evidence type="ECO:0000313" key="5">
    <source>
        <dbReference type="Proteomes" id="UP000366872"/>
    </source>
</evidence>